<dbReference type="PROSITE" id="PS01279">
    <property type="entry name" value="PCMT"/>
    <property type="match status" value="1"/>
</dbReference>
<evidence type="ECO:0000313" key="9">
    <source>
        <dbReference type="Proteomes" id="UP000053235"/>
    </source>
</evidence>
<evidence type="ECO:0000313" key="8">
    <source>
        <dbReference type="EMBL" id="CTQ64224.1"/>
    </source>
</evidence>
<protein>
    <recommendedName>
        <fullName evidence="7">Protein-L-isoaspartate O-methyltransferase</fullName>
        <ecNumber evidence="7">2.1.1.77</ecNumber>
    </recommendedName>
    <alternativeName>
        <fullName evidence="7">L-isoaspartyl protein carboxyl methyltransferase</fullName>
    </alternativeName>
    <alternativeName>
        <fullName evidence="7">Protein L-isoaspartyl methyltransferase</fullName>
    </alternativeName>
    <alternativeName>
        <fullName evidence="7">Protein-beta-aspartate methyltransferase</fullName>
        <shortName evidence="7">PIMT</shortName>
    </alternativeName>
</protein>
<dbReference type="STRING" id="388408.LAX5112_00223"/>
<dbReference type="EMBL" id="CXWD01000001">
    <property type="protein sequence ID" value="CTQ64224.1"/>
    <property type="molecule type" value="Genomic_DNA"/>
</dbReference>
<organism evidence="8 9">
    <name type="scientific">Roseibium alexandrii</name>
    <dbReference type="NCBI Taxonomy" id="388408"/>
    <lineage>
        <taxon>Bacteria</taxon>
        <taxon>Pseudomonadati</taxon>
        <taxon>Pseudomonadota</taxon>
        <taxon>Alphaproteobacteria</taxon>
        <taxon>Hyphomicrobiales</taxon>
        <taxon>Stappiaceae</taxon>
        <taxon>Roseibium</taxon>
    </lineage>
</organism>
<dbReference type="PANTHER" id="PTHR11579:SF0">
    <property type="entry name" value="PROTEIN-L-ISOASPARTATE(D-ASPARTATE) O-METHYLTRANSFERASE"/>
    <property type="match status" value="1"/>
</dbReference>
<evidence type="ECO:0000256" key="5">
    <source>
        <dbReference type="ARBA" id="ARBA00022679"/>
    </source>
</evidence>
<reference evidence="9" key="1">
    <citation type="submission" date="2015-07" db="EMBL/GenBank/DDBJ databases">
        <authorList>
            <person name="Rodrigo-Torres Lidia"/>
            <person name="Arahal R.David."/>
        </authorList>
    </citation>
    <scope>NUCLEOTIDE SEQUENCE [LARGE SCALE GENOMIC DNA]</scope>
    <source>
        <strain evidence="9">CECT 5112</strain>
    </source>
</reference>
<comment type="catalytic activity">
    <reaction evidence="7">
        <text>[protein]-L-isoaspartate + S-adenosyl-L-methionine = [protein]-L-isoaspartate alpha-methyl ester + S-adenosyl-L-homocysteine</text>
        <dbReference type="Rhea" id="RHEA:12705"/>
        <dbReference type="Rhea" id="RHEA-COMP:12143"/>
        <dbReference type="Rhea" id="RHEA-COMP:12144"/>
        <dbReference type="ChEBI" id="CHEBI:57856"/>
        <dbReference type="ChEBI" id="CHEBI:59789"/>
        <dbReference type="ChEBI" id="CHEBI:90596"/>
        <dbReference type="ChEBI" id="CHEBI:90598"/>
        <dbReference type="EC" id="2.1.1.77"/>
    </reaction>
</comment>
<dbReference type="GO" id="GO:0032259">
    <property type="term" value="P:methylation"/>
    <property type="evidence" value="ECO:0007669"/>
    <property type="project" value="UniProtKB-KW"/>
</dbReference>
<evidence type="ECO:0000256" key="2">
    <source>
        <dbReference type="ARBA" id="ARBA00005369"/>
    </source>
</evidence>
<dbReference type="Gene3D" id="3.40.50.150">
    <property type="entry name" value="Vaccinia Virus protein VP39"/>
    <property type="match status" value="1"/>
</dbReference>
<keyword evidence="6 7" id="KW-0949">S-adenosyl-L-methionine</keyword>
<dbReference type="Proteomes" id="UP000053235">
    <property type="component" value="Unassembled WGS sequence"/>
</dbReference>
<evidence type="ECO:0000256" key="1">
    <source>
        <dbReference type="ARBA" id="ARBA00004496"/>
    </source>
</evidence>
<name>A0A0M6ZRS1_9HYPH</name>
<comment type="similarity">
    <text evidence="2 7">Belongs to the methyltransferase superfamily. L-isoaspartyl/D-aspartyl protein methyltransferase family.</text>
</comment>
<comment type="function">
    <text evidence="7">Catalyzes the methyl esterification of L-isoaspartyl residues in peptides and proteins that result from spontaneous decomposition of normal L-aspartyl and L-asparaginyl residues. It plays a role in the repair and/or degradation of damaged proteins.</text>
</comment>
<dbReference type="PANTHER" id="PTHR11579">
    <property type="entry name" value="PROTEIN-L-ISOASPARTATE O-METHYLTRANSFERASE"/>
    <property type="match status" value="1"/>
</dbReference>
<gene>
    <name evidence="8" type="primary">pcm_3</name>
    <name evidence="7" type="synonym">pcm</name>
    <name evidence="8" type="ORF">LAX5112_00223</name>
</gene>
<dbReference type="GO" id="GO:0005737">
    <property type="term" value="C:cytoplasm"/>
    <property type="evidence" value="ECO:0007669"/>
    <property type="project" value="UniProtKB-SubCell"/>
</dbReference>
<dbReference type="InterPro" id="IPR000682">
    <property type="entry name" value="PCMT"/>
</dbReference>
<evidence type="ECO:0000256" key="6">
    <source>
        <dbReference type="ARBA" id="ARBA00022691"/>
    </source>
</evidence>
<keyword evidence="5 7" id="KW-0808">Transferase</keyword>
<dbReference type="InterPro" id="IPR029063">
    <property type="entry name" value="SAM-dependent_MTases_sf"/>
</dbReference>
<dbReference type="GO" id="GO:0004719">
    <property type="term" value="F:protein-L-isoaspartate (D-aspartate) O-methyltransferase activity"/>
    <property type="evidence" value="ECO:0007669"/>
    <property type="project" value="UniProtKB-UniRule"/>
</dbReference>
<evidence type="ECO:0000256" key="4">
    <source>
        <dbReference type="ARBA" id="ARBA00022603"/>
    </source>
</evidence>
<comment type="subcellular location">
    <subcellularLocation>
        <location evidence="1 7">Cytoplasm</location>
    </subcellularLocation>
</comment>
<sequence>MVDRQIRARGISDAAVLAAMSKVPRHLFVLSESRHHAYEDRPLPIGCGQTISQPYIVALMCEALKIEPGSRVLDIGTGSGYAAAVMAEMGAKVIGIERKSELADRAKANLVRAGYPTVRVHCGDGTLGYPQEAPFDAIMVAAGSPALPGPLKDQLAIGGRLVIPAGPTRRQQQLLRVTRLSETEYSSEPLCDVTFVPLIGEEGWKDAS</sequence>
<evidence type="ECO:0000256" key="7">
    <source>
        <dbReference type="HAMAP-Rule" id="MF_00090"/>
    </source>
</evidence>
<dbReference type="NCBIfam" id="TIGR00080">
    <property type="entry name" value="pimt"/>
    <property type="match status" value="1"/>
</dbReference>
<dbReference type="CDD" id="cd02440">
    <property type="entry name" value="AdoMet_MTases"/>
    <property type="match status" value="1"/>
</dbReference>
<keyword evidence="9" id="KW-1185">Reference proteome</keyword>
<dbReference type="Pfam" id="PF01135">
    <property type="entry name" value="PCMT"/>
    <property type="match status" value="1"/>
</dbReference>
<dbReference type="AlphaFoldDB" id="A0A0M6ZRS1"/>
<accession>A0A0M6ZRS1</accession>
<dbReference type="FunFam" id="3.40.50.150:FF:000010">
    <property type="entry name" value="Protein-L-isoaspartate O-methyltransferase"/>
    <property type="match status" value="1"/>
</dbReference>
<dbReference type="NCBIfam" id="NF001453">
    <property type="entry name" value="PRK00312.1"/>
    <property type="match status" value="1"/>
</dbReference>
<keyword evidence="4 7" id="KW-0489">Methyltransferase</keyword>
<proteinExistence type="inferred from homology"/>
<dbReference type="GO" id="GO:0030091">
    <property type="term" value="P:protein repair"/>
    <property type="evidence" value="ECO:0007669"/>
    <property type="project" value="UniProtKB-UniRule"/>
</dbReference>
<dbReference type="HAMAP" id="MF_00090">
    <property type="entry name" value="PIMT"/>
    <property type="match status" value="1"/>
</dbReference>
<dbReference type="EC" id="2.1.1.77" evidence="7"/>
<keyword evidence="3 7" id="KW-0963">Cytoplasm</keyword>
<evidence type="ECO:0000256" key="3">
    <source>
        <dbReference type="ARBA" id="ARBA00022490"/>
    </source>
</evidence>
<feature type="active site" evidence="7">
    <location>
        <position position="52"/>
    </location>
</feature>
<dbReference type="SUPFAM" id="SSF53335">
    <property type="entry name" value="S-adenosyl-L-methionine-dependent methyltransferases"/>
    <property type="match status" value="1"/>
</dbReference>